<proteinExistence type="predicted"/>
<sequence>MQNTKITPEAVSLDPEHRRSFVKEHFQKHGIWNDAEWDSLLKKTEEKLCQLLATTKYVKVSQAYFKFESEKLAWGKHVRACGLDANEHRWPWTVTPDPLHWKDGISAKYVDWRLPRGLPLIELKESKTAAAATTQSTSSNA</sequence>
<comment type="caution">
    <text evidence="1">The sequence shown here is derived from an EMBL/GenBank/DDBJ whole genome shotgun (WGS) entry which is preliminary data.</text>
</comment>
<dbReference type="AlphaFoldDB" id="A0A8K0SAT7"/>
<name>A0A8K0SAT7_9HYPO</name>
<dbReference type="Proteomes" id="UP000813427">
    <property type="component" value="Unassembled WGS sequence"/>
</dbReference>
<dbReference type="EMBL" id="JAGPXF010000001">
    <property type="protein sequence ID" value="KAH7262929.1"/>
    <property type="molecule type" value="Genomic_DNA"/>
</dbReference>
<reference evidence="1" key="1">
    <citation type="journal article" date="2021" name="Nat. Commun.">
        <title>Genetic determinants of endophytism in the Arabidopsis root mycobiome.</title>
        <authorList>
            <person name="Mesny F."/>
            <person name="Miyauchi S."/>
            <person name="Thiergart T."/>
            <person name="Pickel B."/>
            <person name="Atanasova L."/>
            <person name="Karlsson M."/>
            <person name="Huettel B."/>
            <person name="Barry K.W."/>
            <person name="Haridas S."/>
            <person name="Chen C."/>
            <person name="Bauer D."/>
            <person name="Andreopoulos W."/>
            <person name="Pangilinan J."/>
            <person name="LaButti K."/>
            <person name="Riley R."/>
            <person name="Lipzen A."/>
            <person name="Clum A."/>
            <person name="Drula E."/>
            <person name="Henrissat B."/>
            <person name="Kohler A."/>
            <person name="Grigoriev I.V."/>
            <person name="Martin F.M."/>
            <person name="Hacquard S."/>
        </authorList>
    </citation>
    <scope>NUCLEOTIDE SEQUENCE</scope>
    <source>
        <strain evidence="1">MPI-SDFR-AT-0068</strain>
    </source>
</reference>
<evidence type="ECO:0000313" key="2">
    <source>
        <dbReference type="Proteomes" id="UP000813427"/>
    </source>
</evidence>
<gene>
    <name evidence="1" type="ORF">BKA59DRAFT_40520</name>
</gene>
<accession>A0A8K0SAT7</accession>
<organism evidence="1 2">
    <name type="scientific">Fusarium tricinctum</name>
    <dbReference type="NCBI Taxonomy" id="61284"/>
    <lineage>
        <taxon>Eukaryota</taxon>
        <taxon>Fungi</taxon>
        <taxon>Dikarya</taxon>
        <taxon>Ascomycota</taxon>
        <taxon>Pezizomycotina</taxon>
        <taxon>Sordariomycetes</taxon>
        <taxon>Hypocreomycetidae</taxon>
        <taxon>Hypocreales</taxon>
        <taxon>Nectriaceae</taxon>
        <taxon>Fusarium</taxon>
        <taxon>Fusarium tricinctum species complex</taxon>
    </lineage>
</organism>
<dbReference type="OrthoDB" id="5093989at2759"/>
<keyword evidence="2" id="KW-1185">Reference proteome</keyword>
<protein>
    <submittedName>
        <fullName evidence="1">Uncharacterized protein</fullName>
    </submittedName>
</protein>
<evidence type="ECO:0000313" key="1">
    <source>
        <dbReference type="EMBL" id="KAH7262929.1"/>
    </source>
</evidence>